<evidence type="ECO:0000313" key="2">
    <source>
        <dbReference type="Proteomes" id="UP000005268"/>
    </source>
</evidence>
<sequence length="39" mass="4461">MPRENLVPLEAFRVLLLNAQIGTHEQDVWGLNEEDVRSA</sequence>
<protein>
    <submittedName>
        <fullName evidence="1">Uncharacterized protein</fullName>
    </submittedName>
</protein>
<dbReference type="HOGENOM" id="CLU_3315646_0_0_6"/>
<dbReference type="AlphaFoldDB" id="I3V1E0"/>
<gene>
    <name evidence="1" type="ORF">YSA_08863</name>
</gene>
<dbReference type="Proteomes" id="UP000005268">
    <property type="component" value="Chromosome"/>
</dbReference>
<proteinExistence type="predicted"/>
<accession>I3V1E0</accession>
<evidence type="ECO:0000313" key="1">
    <source>
        <dbReference type="EMBL" id="AFK71561.1"/>
    </source>
</evidence>
<reference evidence="1 2" key="1">
    <citation type="journal article" date="2012" name="J. Bacteriol.">
        <title>Complete Genome Sequence of the Naphthalene-Degrading Pseudomonas putida Strain ND6.</title>
        <authorList>
            <person name="Li S."/>
            <person name="Zhao H."/>
            <person name="Li Y."/>
            <person name="Niu S."/>
            <person name="Cai B."/>
        </authorList>
    </citation>
    <scope>NUCLEOTIDE SEQUENCE [LARGE SCALE GENOMIC DNA]</scope>
    <source>
        <strain evidence="1 2">ND6</strain>
    </source>
</reference>
<name>I3V1E0_PSEPU</name>
<organism evidence="1 2">
    <name type="scientific">Pseudomonas putida ND6</name>
    <dbReference type="NCBI Taxonomy" id="231023"/>
    <lineage>
        <taxon>Bacteria</taxon>
        <taxon>Pseudomonadati</taxon>
        <taxon>Pseudomonadota</taxon>
        <taxon>Gammaproteobacteria</taxon>
        <taxon>Pseudomonadales</taxon>
        <taxon>Pseudomonadaceae</taxon>
        <taxon>Pseudomonas</taxon>
    </lineage>
</organism>
<dbReference type="EMBL" id="CP003588">
    <property type="protein sequence ID" value="AFK71561.1"/>
    <property type="molecule type" value="Genomic_DNA"/>
</dbReference>
<dbReference type="KEGG" id="ppi:YSA_08863"/>